<evidence type="ECO:0000256" key="4">
    <source>
        <dbReference type="ARBA" id="ARBA00022598"/>
    </source>
</evidence>
<evidence type="ECO:0000256" key="5">
    <source>
        <dbReference type="ARBA" id="ARBA00022741"/>
    </source>
</evidence>
<dbReference type="SUPFAM" id="SSF52954">
    <property type="entry name" value="Class II aaRS ABD-related"/>
    <property type="match status" value="1"/>
</dbReference>
<dbReference type="InterPro" id="IPR044140">
    <property type="entry name" value="ProRS_anticodon_short"/>
</dbReference>
<evidence type="ECO:0000256" key="10">
    <source>
        <dbReference type="HAMAP-Rule" id="MF_01569"/>
    </source>
</evidence>
<evidence type="ECO:0000256" key="1">
    <source>
        <dbReference type="ARBA" id="ARBA00004496"/>
    </source>
</evidence>
<comment type="catalytic activity">
    <reaction evidence="9 10">
        <text>tRNA(Pro) + L-proline + ATP = L-prolyl-tRNA(Pro) + AMP + diphosphate</text>
        <dbReference type="Rhea" id="RHEA:14305"/>
        <dbReference type="Rhea" id="RHEA-COMP:9700"/>
        <dbReference type="Rhea" id="RHEA-COMP:9702"/>
        <dbReference type="ChEBI" id="CHEBI:30616"/>
        <dbReference type="ChEBI" id="CHEBI:33019"/>
        <dbReference type="ChEBI" id="CHEBI:60039"/>
        <dbReference type="ChEBI" id="CHEBI:78442"/>
        <dbReference type="ChEBI" id="CHEBI:78532"/>
        <dbReference type="ChEBI" id="CHEBI:456215"/>
        <dbReference type="EC" id="6.1.1.15"/>
    </reaction>
</comment>
<dbReference type="GO" id="GO:0006433">
    <property type="term" value="P:prolyl-tRNA aminoacylation"/>
    <property type="evidence" value="ECO:0007669"/>
    <property type="project" value="UniProtKB-UniRule"/>
</dbReference>
<comment type="subunit">
    <text evidence="2 10">Homodimer.</text>
</comment>
<evidence type="ECO:0000256" key="2">
    <source>
        <dbReference type="ARBA" id="ARBA00011738"/>
    </source>
</evidence>
<comment type="similarity">
    <text evidence="10">Belongs to the class-II aminoacyl-tRNA synthetase family. ProS type 1 subfamily.</text>
</comment>
<dbReference type="GO" id="GO:0005524">
    <property type="term" value="F:ATP binding"/>
    <property type="evidence" value="ECO:0007669"/>
    <property type="project" value="UniProtKB-UniRule"/>
</dbReference>
<name>A0A3D9UMP2_9MICO</name>
<dbReference type="Gene3D" id="3.90.960.10">
    <property type="entry name" value="YbaK/aminoacyl-tRNA synthetase-associated domain"/>
    <property type="match status" value="1"/>
</dbReference>
<dbReference type="InterPro" id="IPR045864">
    <property type="entry name" value="aa-tRNA-synth_II/BPL/LPL"/>
</dbReference>
<dbReference type="CDD" id="cd00861">
    <property type="entry name" value="ProRS_anticodon_short"/>
    <property type="match status" value="1"/>
</dbReference>
<reference evidence="12 13" key="1">
    <citation type="submission" date="2018-08" db="EMBL/GenBank/DDBJ databases">
        <title>Sequencing the genomes of 1000 actinobacteria strains.</title>
        <authorList>
            <person name="Klenk H.-P."/>
        </authorList>
    </citation>
    <scope>NUCLEOTIDE SEQUENCE [LARGE SCALE GENOMIC DNA]</scope>
    <source>
        <strain evidence="12 13">DSM 22967</strain>
    </source>
</reference>
<dbReference type="Pfam" id="PF04073">
    <property type="entry name" value="tRNA_edit"/>
    <property type="match status" value="1"/>
</dbReference>
<dbReference type="PROSITE" id="PS50862">
    <property type="entry name" value="AA_TRNA_LIGASE_II"/>
    <property type="match status" value="1"/>
</dbReference>
<comment type="function">
    <text evidence="10">Catalyzes the attachment of proline to tRNA(Pro) in a two-step reaction: proline is first activated by ATP to form Pro-AMP and then transferred to the acceptor end of tRNA(Pro). As ProRS can inadvertently accommodate and process non-cognate amino acids such as alanine and cysteine, to avoid such errors it has two additional distinct editing activities against alanine. One activity is designated as 'pretransfer' editing and involves the tRNA(Pro)-independent hydrolysis of activated Ala-AMP. The other activity is designated 'posttransfer' editing and involves deacylation of mischarged Ala-tRNA(Pro). The misacylated Cys-tRNA(Pro) is not edited by ProRS.</text>
</comment>
<dbReference type="CDD" id="cd00779">
    <property type="entry name" value="ProRS_core_prok"/>
    <property type="match status" value="1"/>
</dbReference>
<keyword evidence="3 10" id="KW-0963">Cytoplasm</keyword>
<dbReference type="EMBL" id="QTUA01000001">
    <property type="protein sequence ID" value="REF30728.1"/>
    <property type="molecule type" value="Genomic_DNA"/>
</dbReference>
<keyword evidence="8 10" id="KW-0030">Aminoacyl-tRNA synthetase</keyword>
<evidence type="ECO:0000256" key="8">
    <source>
        <dbReference type="ARBA" id="ARBA00023146"/>
    </source>
</evidence>
<evidence type="ECO:0000313" key="12">
    <source>
        <dbReference type="EMBL" id="REF30728.1"/>
    </source>
</evidence>
<dbReference type="InterPro" id="IPR033730">
    <property type="entry name" value="ProRS_core_prok"/>
</dbReference>
<dbReference type="Proteomes" id="UP000256253">
    <property type="component" value="Unassembled WGS sequence"/>
</dbReference>
<dbReference type="Gene3D" id="3.30.930.10">
    <property type="entry name" value="Bira Bifunctional Protein, Domain 2"/>
    <property type="match status" value="2"/>
</dbReference>
<accession>A0A3D9UMP2</accession>
<dbReference type="SUPFAM" id="SSF55826">
    <property type="entry name" value="YbaK/ProRS associated domain"/>
    <property type="match status" value="1"/>
</dbReference>
<sequence length="592" mass="64744">MAMRMSTLFLRTLREDPADAELPGHKLLVRAGYVRRVAPGIYTWLPLGMKVRAKVEAIVREEMNAIGSQEVLFPALLPREPYEATNRWTEYGPNLFRLQDRRETDMLLGPTHEEMFCLAVKDMYSSYKDLPLSLYQIQTKYRDEARPRAGILRGREFVMKDSYSFDINSQGLQKSYDAHRDAYIKIFNRLGFEYVIVQADSGAMGGSASEEFLAVSEHGEDTFVRDDSGYAANVEAVEVPQAAPVEITAGPAHVEDTPDTPTIETLVNALNADHPRADGRAWTAADTLKNVIVMLAHPDGTRTPLAIGVPGDREVDAKRLETKVAPAEVEAFEEKDFKEYPMLAKGYIGPGVLGEEKASGIRYLLDPTIAQGSAWVTGADEHGKHVLDLVYGRDFTADGTIQAAEIREGDLGPNGKGLTLARGVEMGHIFQLGTKYAEALGLKVLDENGKLVTVTMGSYGVGVTRAVGMIAEDNLDELGLIWPREVAPADVHVVATGKDDAVFVKAAEIVAELEAKGLEVLYDDRVKVSPGVKFKDAELIGVPTILVLGRGLADGVVELKDRRSGDRREVAVDDAVAEVLREVGQHDVAQDA</sequence>
<keyword evidence="7 10" id="KW-0648">Protein biosynthesis</keyword>
<dbReference type="InterPro" id="IPR004500">
    <property type="entry name" value="Pro-tRNA-synth_IIa_bac-type"/>
</dbReference>
<dbReference type="GO" id="GO:0002161">
    <property type="term" value="F:aminoacyl-tRNA deacylase activity"/>
    <property type="evidence" value="ECO:0007669"/>
    <property type="project" value="InterPro"/>
</dbReference>
<keyword evidence="4 10" id="KW-0436">Ligase</keyword>
<keyword evidence="5 10" id="KW-0547">Nucleotide-binding</keyword>
<evidence type="ECO:0000259" key="11">
    <source>
        <dbReference type="PROSITE" id="PS50862"/>
    </source>
</evidence>
<dbReference type="InterPro" id="IPR036754">
    <property type="entry name" value="YbaK/aa-tRNA-synt-asso_dom_sf"/>
</dbReference>
<dbReference type="SUPFAM" id="SSF55681">
    <property type="entry name" value="Class II aaRS and biotin synthetases"/>
    <property type="match status" value="1"/>
</dbReference>
<dbReference type="FunFam" id="3.30.930.10:FF:000066">
    <property type="entry name" value="Proline--tRNA ligase"/>
    <property type="match status" value="1"/>
</dbReference>
<dbReference type="PANTHER" id="PTHR42753:SF2">
    <property type="entry name" value="PROLINE--TRNA LIGASE"/>
    <property type="match status" value="1"/>
</dbReference>
<dbReference type="GO" id="GO:0005829">
    <property type="term" value="C:cytosol"/>
    <property type="evidence" value="ECO:0007669"/>
    <property type="project" value="TreeGrafter"/>
</dbReference>
<evidence type="ECO:0000256" key="7">
    <source>
        <dbReference type="ARBA" id="ARBA00022917"/>
    </source>
</evidence>
<dbReference type="InterPro" id="IPR002316">
    <property type="entry name" value="Pro-tRNA-ligase_IIa"/>
</dbReference>
<feature type="domain" description="Aminoacyl-transfer RNA synthetases class-II family profile" evidence="11">
    <location>
        <begin position="35"/>
        <end position="483"/>
    </location>
</feature>
<dbReference type="InterPro" id="IPR007214">
    <property type="entry name" value="YbaK/aa-tRNA-synth-assoc-dom"/>
</dbReference>
<comment type="subcellular location">
    <subcellularLocation>
        <location evidence="1 10">Cytoplasm</location>
    </subcellularLocation>
</comment>
<proteinExistence type="inferred from homology"/>
<keyword evidence="6 10" id="KW-0067">ATP-binding</keyword>
<gene>
    <name evidence="10" type="primary">proS</name>
    <name evidence="12" type="ORF">DFJ65_1744</name>
</gene>
<evidence type="ECO:0000256" key="3">
    <source>
        <dbReference type="ARBA" id="ARBA00022490"/>
    </source>
</evidence>
<dbReference type="PANTHER" id="PTHR42753">
    <property type="entry name" value="MITOCHONDRIAL RIBOSOME PROTEIN L39/PROLYL-TRNA LIGASE FAMILY MEMBER"/>
    <property type="match status" value="1"/>
</dbReference>
<dbReference type="InterPro" id="IPR036621">
    <property type="entry name" value="Anticodon-bd_dom_sf"/>
</dbReference>
<dbReference type="InterPro" id="IPR002314">
    <property type="entry name" value="aa-tRNA-synt_IIb"/>
</dbReference>
<dbReference type="Pfam" id="PF00587">
    <property type="entry name" value="tRNA-synt_2b"/>
    <property type="match status" value="1"/>
</dbReference>
<evidence type="ECO:0000256" key="9">
    <source>
        <dbReference type="ARBA" id="ARBA00047671"/>
    </source>
</evidence>
<comment type="caution">
    <text evidence="12">The sequence shown here is derived from an EMBL/GenBank/DDBJ whole genome shotgun (WGS) entry which is preliminary data.</text>
</comment>
<organism evidence="12 13">
    <name type="scientific">Calidifontibacter indicus</name>
    <dbReference type="NCBI Taxonomy" id="419650"/>
    <lineage>
        <taxon>Bacteria</taxon>
        <taxon>Bacillati</taxon>
        <taxon>Actinomycetota</taxon>
        <taxon>Actinomycetes</taxon>
        <taxon>Micrococcales</taxon>
        <taxon>Dermacoccaceae</taxon>
        <taxon>Calidifontibacter</taxon>
    </lineage>
</organism>
<dbReference type="Gene3D" id="3.40.50.800">
    <property type="entry name" value="Anticodon-binding domain"/>
    <property type="match status" value="1"/>
</dbReference>
<dbReference type="HAMAP" id="MF_01569">
    <property type="entry name" value="Pro_tRNA_synth_type1"/>
    <property type="match status" value="1"/>
</dbReference>
<evidence type="ECO:0000313" key="13">
    <source>
        <dbReference type="Proteomes" id="UP000256253"/>
    </source>
</evidence>
<evidence type="ECO:0000256" key="6">
    <source>
        <dbReference type="ARBA" id="ARBA00022840"/>
    </source>
</evidence>
<dbReference type="InterPro" id="IPR023717">
    <property type="entry name" value="Pro-tRNA-Synthase_IIa_type1"/>
</dbReference>
<dbReference type="NCBIfam" id="NF006625">
    <property type="entry name" value="PRK09194.1"/>
    <property type="match status" value="1"/>
</dbReference>
<dbReference type="NCBIfam" id="TIGR00409">
    <property type="entry name" value="proS_fam_II"/>
    <property type="match status" value="1"/>
</dbReference>
<dbReference type="GO" id="GO:0004827">
    <property type="term" value="F:proline-tRNA ligase activity"/>
    <property type="evidence" value="ECO:0007669"/>
    <property type="project" value="UniProtKB-UniRule"/>
</dbReference>
<dbReference type="EC" id="6.1.1.15" evidence="10"/>
<dbReference type="AlphaFoldDB" id="A0A3D9UMP2"/>
<keyword evidence="13" id="KW-1185">Reference proteome</keyword>
<dbReference type="InterPro" id="IPR006195">
    <property type="entry name" value="aa-tRNA-synth_II"/>
</dbReference>
<dbReference type="PRINTS" id="PR01046">
    <property type="entry name" value="TRNASYNTHPRO"/>
</dbReference>
<dbReference type="InterPro" id="IPR004154">
    <property type="entry name" value="Anticodon-bd"/>
</dbReference>
<protein>
    <recommendedName>
        <fullName evidence="10">Proline--tRNA ligase</fullName>
        <ecNumber evidence="10">6.1.1.15</ecNumber>
    </recommendedName>
    <alternativeName>
        <fullName evidence="10">Prolyl-tRNA synthetase</fullName>
        <shortName evidence="10">ProRS</shortName>
    </alternativeName>
</protein>
<dbReference type="InterPro" id="IPR050062">
    <property type="entry name" value="Pro-tRNA_synthetase"/>
</dbReference>
<dbReference type="Pfam" id="PF03129">
    <property type="entry name" value="HGTP_anticodon"/>
    <property type="match status" value="1"/>
</dbReference>
<comment type="domain">
    <text evidence="10">Consists of three domains: the N-terminal catalytic domain, the editing domain and the C-terminal anticodon-binding domain.</text>
</comment>